<keyword evidence="3" id="KW-1185">Reference proteome</keyword>
<evidence type="ECO:0000313" key="3">
    <source>
        <dbReference type="Proteomes" id="UP000018888"/>
    </source>
</evidence>
<dbReference type="Proteomes" id="UP000018888">
    <property type="component" value="Unassembled WGS sequence"/>
</dbReference>
<evidence type="ECO:0000256" key="1">
    <source>
        <dbReference type="SAM" id="MobiDB-lite"/>
    </source>
</evidence>
<organism evidence="2 3">
    <name type="scientific">Rhizophagus irregularis (strain DAOM 181602 / DAOM 197198 / MUCL 43194)</name>
    <name type="common">Arbuscular mycorrhizal fungus</name>
    <name type="synonym">Glomus intraradices</name>
    <dbReference type="NCBI Taxonomy" id="747089"/>
    <lineage>
        <taxon>Eukaryota</taxon>
        <taxon>Fungi</taxon>
        <taxon>Fungi incertae sedis</taxon>
        <taxon>Mucoromycota</taxon>
        <taxon>Glomeromycotina</taxon>
        <taxon>Glomeromycetes</taxon>
        <taxon>Glomerales</taxon>
        <taxon>Glomeraceae</taxon>
        <taxon>Rhizophagus</taxon>
    </lineage>
</organism>
<dbReference type="AlphaFoldDB" id="A0A2P4QQW8"/>
<sequence length="331" mass="38649">MNEKNSDFNLILNPPNYEKILFGFREERLLHNKFFVFQLRFSNPENILKKKITSLHQVSLHHLELWIEDSFVQTDDHSCFEFLALAWSRAQQDNFPFLDTCNVYFNYKDIQTTPIKTHATLTKIFLIGINLHVDKNLPDIWARQSRDIDKIFSKDDIYSLWRWLLFHDTSGLNKGSGVTIMITDKIAKDLQHTEFLEGHRNSSLLTPQTKAVSAKYLEKSSSGLSLLNYNNLPEPKNSDDYYEQNDNIISREFSESLQLNFSQLNINTYESCQINISQLNINENESSQISTISQLNVNEDSQNSESGSKRKNYFLSQINESESERKKIRIE</sequence>
<dbReference type="VEuPathDB" id="FungiDB:RhiirFUN_012829"/>
<reference evidence="2 3" key="1">
    <citation type="journal article" date="2013" name="Proc. Natl. Acad. Sci. U.S.A.">
        <title>Genome of an arbuscular mycorrhizal fungus provides insight into the oldest plant symbiosis.</title>
        <authorList>
            <person name="Tisserant E."/>
            <person name="Malbreil M."/>
            <person name="Kuo A."/>
            <person name="Kohler A."/>
            <person name="Symeonidi A."/>
            <person name="Balestrini R."/>
            <person name="Charron P."/>
            <person name="Duensing N."/>
            <person name="Frei Dit Frey N."/>
            <person name="Gianinazzi-Pearson V."/>
            <person name="Gilbert L.B."/>
            <person name="Handa Y."/>
            <person name="Herr J.R."/>
            <person name="Hijri M."/>
            <person name="Koul R."/>
            <person name="Kawaguchi M."/>
            <person name="Krajinski F."/>
            <person name="Lammers P.J."/>
            <person name="Masclaux F.G."/>
            <person name="Murat C."/>
            <person name="Morin E."/>
            <person name="Ndikumana S."/>
            <person name="Pagni M."/>
            <person name="Petitpierre D."/>
            <person name="Requena N."/>
            <person name="Rosikiewicz P."/>
            <person name="Riley R."/>
            <person name="Saito K."/>
            <person name="San Clemente H."/>
            <person name="Shapiro H."/>
            <person name="van Tuinen D."/>
            <person name="Becard G."/>
            <person name="Bonfante P."/>
            <person name="Paszkowski U."/>
            <person name="Shachar-Hill Y.Y."/>
            <person name="Tuskan G.A."/>
            <person name="Young P.W."/>
            <person name="Sanders I.R."/>
            <person name="Henrissat B."/>
            <person name="Rensing S.A."/>
            <person name="Grigoriev I.V."/>
            <person name="Corradi N."/>
            <person name="Roux C."/>
            <person name="Martin F."/>
        </authorList>
    </citation>
    <scope>NUCLEOTIDE SEQUENCE [LARGE SCALE GENOMIC DNA]</scope>
    <source>
        <strain evidence="2 3">DAOM 197198</strain>
    </source>
</reference>
<gene>
    <name evidence="2" type="ORF">GLOIN_2v1869401</name>
</gene>
<evidence type="ECO:0000313" key="2">
    <source>
        <dbReference type="EMBL" id="POG79958.1"/>
    </source>
</evidence>
<proteinExistence type="predicted"/>
<protein>
    <submittedName>
        <fullName evidence="2">Uncharacterized protein</fullName>
    </submittedName>
</protein>
<accession>A0A2P4QQW8</accession>
<feature type="compositionally biased region" description="Polar residues" evidence="1">
    <location>
        <begin position="296"/>
        <end position="306"/>
    </location>
</feature>
<reference evidence="2 3" key="2">
    <citation type="journal article" date="2018" name="New Phytol.">
        <title>High intraspecific genome diversity in the model arbuscular mycorrhizal symbiont Rhizophagus irregularis.</title>
        <authorList>
            <person name="Chen E.C.H."/>
            <person name="Morin E."/>
            <person name="Beaudet D."/>
            <person name="Noel J."/>
            <person name="Yildirir G."/>
            <person name="Ndikumana S."/>
            <person name="Charron P."/>
            <person name="St-Onge C."/>
            <person name="Giorgi J."/>
            <person name="Kruger M."/>
            <person name="Marton T."/>
            <person name="Ropars J."/>
            <person name="Grigoriev I.V."/>
            <person name="Hainaut M."/>
            <person name="Henrissat B."/>
            <person name="Roux C."/>
            <person name="Martin F."/>
            <person name="Corradi N."/>
        </authorList>
    </citation>
    <scope>NUCLEOTIDE SEQUENCE [LARGE SCALE GENOMIC DNA]</scope>
    <source>
        <strain evidence="2 3">DAOM 197198</strain>
    </source>
</reference>
<feature type="region of interest" description="Disordered" evidence="1">
    <location>
        <begin position="296"/>
        <end position="316"/>
    </location>
</feature>
<comment type="caution">
    <text evidence="2">The sequence shown here is derived from an EMBL/GenBank/DDBJ whole genome shotgun (WGS) entry which is preliminary data.</text>
</comment>
<dbReference type="EMBL" id="AUPC02000021">
    <property type="protein sequence ID" value="POG79958.1"/>
    <property type="molecule type" value="Genomic_DNA"/>
</dbReference>
<name>A0A2P4QQW8_RHIID</name>